<reference evidence="2" key="1">
    <citation type="submission" date="2014-02" db="EMBL/GenBank/DDBJ databases">
        <title>Expanding our view of genomic diversity in Candidatus Accumulibacter clades.</title>
        <authorList>
            <person name="Skennerton C.T."/>
            <person name="Barr J.J."/>
            <person name="Slater F.R."/>
            <person name="Bond P.L."/>
            <person name="Tyson G.W."/>
        </authorList>
    </citation>
    <scope>NUCLEOTIDE SEQUENCE [LARGE SCALE GENOMIC DNA]</scope>
</reference>
<accession>A0A080M1Z1</accession>
<keyword evidence="3" id="KW-1185">Reference proteome</keyword>
<feature type="compositionally biased region" description="Basic and acidic residues" evidence="1">
    <location>
        <begin position="1"/>
        <end position="10"/>
    </location>
</feature>
<proteinExistence type="predicted"/>
<comment type="caution">
    <text evidence="2">The sequence shown here is derived from an EMBL/GenBank/DDBJ whole genome shotgun (WGS) entry which is preliminary data.</text>
</comment>
<protein>
    <submittedName>
        <fullName evidence="2">Uncharacterized protein</fullName>
    </submittedName>
</protein>
<evidence type="ECO:0000313" key="2">
    <source>
        <dbReference type="EMBL" id="KFB75283.1"/>
    </source>
</evidence>
<organism evidence="2 3">
    <name type="scientific">Candidatus Accumulibacter cognatus</name>
    <dbReference type="NCBI Taxonomy" id="2954383"/>
    <lineage>
        <taxon>Bacteria</taxon>
        <taxon>Pseudomonadati</taxon>
        <taxon>Pseudomonadota</taxon>
        <taxon>Betaproteobacteria</taxon>
        <taxon>Candidatus Accumulibacter</taxon>
    </lineage>
</organism>
<dbReference type="EMBL" id="JDST02000096">
    <property type="protein sequence ID" value="KFB75283.1"/>
    <property type="molecule type" value="Genomic_DNA"/>
</dbReference>
<evidence type="ECO:0000313" key="3">
    <source>
        <dbReference type="Proteomes" id="UP000021315"/>
    </source>
</evidence>
<dbReference type="AlphaFoldDB" id="A0A080M1Z1"/>
<name>A0A080M1Z1_9PROT</name>
<dbReference type="Proteomes" id="UP000021315">
    <property type="component" value="Unassembled WGS sequence"/>
</dbReference>
<feature type="region of interest" description="Disordered" evidence="1">
    <location>
        <begin position="1"/>
        <end position="20"/>
    </location>
</feature>
<sequence length="83" mass="9025">MGIDLRDRSQRGKSRGMAAPWGITPAIGMVVFQRRGHPWVMIDDSRKDPGHSANAPGEGAARRRQSSQRIGDASSGRLPRCSV</sequence>
<evidence type="ECO:0000256" key="1">
    <source>
        <dbReference type="SAM" id="MobiDB-lite"/>
    </source>
</evidence>
<feature type="region of interest" description="Disordered" evidence="1">
    <location>
        <begin position="41"/>
        <end position="83"/>
    </location>
</feature>
<gene>
    <name evidence="2" type="ORF">AW06_003655</name>
</gene>